<dbReference type="EMBL" id="GBRH01245731">
    <property type="protein sequence ID" value="JAD52164.1"/>
    <property type="molecule type" value="Transcribed_RNA"/>
</dbReference>
<reference evidence="1" key="2">
    <citation type="journal article" date="2015" name="Data Brief">
        <title>Shoot transcriptome of the giant reed, Arundo donax.</title>
        <authorList>
            <person name="Barrero R.A."/>
            <person name="Guerrero F.D."/>
            <person name="Moolhuijzen P."/>
            <person name="Goolsby J.A."/>
            <person name="Tidwell J."/>
            <person name="Bellgard S.E."/>
            <person name="Bellgard M.I."/>
        </authorList>
    </citation>
    <scope>NUCLEOTIDE SEQUENCE</scope>
    <source>
        <tissue evidence="1">Shoot tissue taken approximately 20 cm above the soil surface</tissue>
    </source>
</reference>
<sequence length="34" mass="3944">MTVCPLACYKPMYQITQHSGNFELNNIENQCHSK</sequence>
<accession>A0A0A9AKF9</accession>
<reference evidence="1" key="1">
    <citation type="submission" date="2014-09" db="EMBL/GenBank/DDBJ databases">
        <authorList>
            <person name="Magalhaes I.L.F."/>
            <person name="Oliveira U."/>
            <person name="Santos F.R."/>
            <person name="Vidigal T.H.D.A."/>
            <person name="Brescovit A.D."/>
            <person name="Santos A.J."/>
        </authorList>
    </citation>
    <scope>NUCLEOTIDE SEQUENCE</scope>
    <source>
        <tissue evidence="1">Shoot tissue taken approximately 20 cm above the soil surface</tissue>
    </source>
</reference>
<protein>
    <submittedName>
        <fullName evidence="1">Uncharacterized protein</fullName>
    </submittedName>
</protein>
<dbReference type="AlphaFoldDB" id="A0A0A9AKF9"/>
<organism evidence="1">
    <name type="scientific">Arundo donax</name>
    <name type="common">Giant reed</name>
    <name type="synonym">Donax arundinaceus</name>
    <dbReference type="NCBI Taxonomy" id="35708"/>
    <lineage>
        <taxon>Eukaryota</taxon>
        <taxon>Viridiplantae</taxon>
        <taxon>Streptophyta</taxon>
        <taxon>Embryophyta</taxon>
        <taxon>Tracheophyta</taxon>
        <taxon>Spermatophyta</taxon>
        <taxon>Magnoliopsida</taxon>
        <taxon>Liliopsida</taxon>
        <taxon>Poales</taxon>
        <taxon>Poaceae</taxon>
        <taxon>PACMAD clade</taxon>
        <taxon>Arundinoideae</taxon>
        <taxon>Arundineae</taxon>
        <taxon>Arundo</taxon>
    </lineage>
</organism>
<evidence type="ECO:0000313" key="1">
    <source>
        <dbReference type="EMBL" id="JAD52164.1"/>
    </source>
</evidence>
<name>A0A0A9AKF9_ARUDO</name>
<proteinExistence type="predicted"/>